<dbReference type="PANTHER" id="PTHR35011">
    <property type="entry name" value="2,3-DIKETO-L-GULONATE TRAP TRANSPORTER SMALL PERMEASE PROTEIN YIAM"/>
    <property type="match status" value="1"/>
</dbReference>
<name>A0ABU3S2S5_9HYPH</name>
<accession>A0ABU3S2S5</accession>
<evidence type="ECO:0000256" key="2">
    <source>
        <dbReference type="ARBA" id="ARBA00022448"/>
    </source>
</evidence>
<evidence type="ECO:0000313" key="12">
    <source>
        <dbReference type="Proteomes" id="UP001254257"/>
    </source>
</evidence>
<keyword evidence="5 9" id="KW-0812">Transmembrane</keyword>
<protein>
    <recommendedName>
        <fullName evidence="9">TRAP transporter small permease protein</fullName>
    </recommendedName>
</protein>
<feature type="transmembrane region" description="Helical" evidence="9">
    <location>
        <begin position="151"/>
        <end position="176"/>
    </location>
</feature>
<dbReference type="Proteomes" id="UP001254257">
    <property type="component" value="Unassembled WGS sequence"/>
</dbReference>
<dbReference type="EMBL" id="JAWDID010000003">
    <property type="protein sequence ID" value="MDU0339011.1"/>
    <property type="molecule type" value="Genomic_DNA"/>
</dbReference>
<evidence type="ECO:0000256" key="3">
    <source>
        <dbReference type="ARBA" id="ARBA00022475"/>
    </source>
</evidence>
<comment type="caution">
    <text evidence="11">The sequence shown here is derived from an EMBL/GenBank/DDBJ whole genome shotgun (WGS) entry which is preliminary data.</text>
</comment>
<dbReference type="InterPro" id="IPR007387">
    <property type="entry name" value="TRAP_DctQ"/>
</dbReference>
<dbReference type="Pfam" id="PF04290">
    <property type="entry name" value="DctQ"/>
    <property type="match status" value="1"/>
</dbReference>
<evidence type="ECO:0000256" key="6">
    <source>
        <dbReference type="ARBA" id="ARBA00022989"/>
    </source>
</evidence>
<dbReference type="RefSeq" id="WP_316016924.1">
    <property type="nucleotide sequence ID" value="NZ_JAWDID010000003.1"/>
</dbReference>
<dbReference type="PANTHER" id="PTHR35011:SF10">
    <property type="entry name" value="TRAP TRANSPORTER SMALL PERMEASE PROTEIN"/>
    <property type="match status" value="1"/>
</dbReference>
<evidence type="ECO:0000256" key="8">
    <source>
        <dbReference type="ARBA" id="ARBA00038436"/>
    </source>
</evidence>
<reference evidence="11 12" key="1">
    <citation type="submission" date="2023-09" db="EMBL/GenBank/DDBJ databases">
        <title>Whole genome shotgun sequencing (WGS) of Bosea sp. ZW T0_25, isolated from stored onions (Allium cepa).</title>
        <authorList>
            <person name="Stoll D.A."/>
            <person name="Huch M."/>
        </authorList>
    </citation>
    <scope>NUCLEOTIDE SEQUENCE [LARGE SCALE GENOMIC DNA]</scope>
    <source>
        <strain evidence="11 12">ZW T0_25</strain>
    </source>
</reference>
<organism evidence="11 12">
    <name type="scientific">Bosea rubneri</name>
    <dbReference type="NCBI Taxonomy" id="3075434"/>
    <lineage>
        <taxon>Bacteria</taxon>
        <taxon>Pseudomonadati</taxon>
        <taxon>Pseudomonadota</taxon>
        <taxon>Alphaproteobacteria</taxon>
        <taxon>Hyphomicrobiales</taxon>
        <taxon>Boseaceae</taxon>
        <taxon>Bosea</taxon>
    </lineage>
</organism>
<evidence type="ECO:0000256" key="9">
    <source>
        <dbReference type="RuleBase" id="RU369079"/>
    </source>
</evidence>
<keyword evidence="7 9" id="KW-0472">Membrane</keyword>
<evidence type="ECO:0000256" key="7">
    <source>
        <dbReference type="ARBA" id="ARBA00023136"/>
    </source>
</evidence>
<comment type="subcellular location">
    <subcellularLocation>
        <location evidence="1 9">Cell inner membrane</location>
        <topology evidence="1 9">Multi-pass membrane protein</topology>
    </subcellularLocation>
</comment>
<comment type="similarity">
    <text evidence="8 9">Belongs to the TRAP transporter small permease family.</text>
</comment>
<comment type="subunit">
    <text evidence="9">The complex comprises the extracytoplasmic solute receptor protein and the two transmembrane proteins.</text>
</comment>
<evidence type="ECO:0000256" key="1">
    <source>
        <dbReference type="ARBA" id="ARBA00004429"/>
    </source>
</evidence>
<evidence type="ECO:0000313" key="11">
    <source>
        <dbReference type="EMBL" id="MDU0339011.1"/>
    </source>
</evidence>
<proteinExistence type="inferred from homology"/>
<evidence type="ECO:0000256" key="4">
    <source>
        <dbReference type="ARBA" id="ARBA00022519"/>
    </source>
</evidence>
<keyword evidence="12" id="KW-1185">Reference proteome</keyword>
<dbReference type="InterPro" id="IPR055348">
    <property type="entry name" value="DctQ"/>
</dbReference>
<comment type="function">
    <text evidence="9">Part of the tripartite ATP-independent periplasmic (TRAP) transport system.</text>
</comment>
<gene>
    <name evidence="11" type="ORF">RKE40_03930</name>
</gene>
<keyword evidence="2 9" id="KW-0813">Transport</keyword>
<sequence>MDPVTRPQGRESGALGRLDDALRRLARGMLLVAGWGLLLLGMLVAVDVAARNTIGRNIGGVDEIAGYIFAIGISWSLAEAFYARSHVRIDFLYQKAPLRLRSLLDVLSILALGFAAAFLAFSGWLVVSGSWGMGSRSASVLQVPLVIPQALWFAGMVVFLAALLVSSLQACLALAAGRHPELAARFGIMSASEEAQEALGAREEKA</sequence>
<feature type="domain" description="Tripartite ATP-independent periplasmic transporters DctQ component" evidence="10">
    <location>
        <begin position="42"/>
        <end position="169"/>
    </location>
</feature>
<evidence type="ECO:0000259" key="10">
    <source>
        <dbReference type="Pfam" id="PF04290"/>
    </source>
</evidence>
<feature type="transmembrane region" description="Helical" evidence="9">
    <location>
        <begin position="103"/>
        <end position="131"/>
    </location>
</feature>
<keyword evidence="6 9" id="KW-1133">Transmembrane helix</keyword>
<feature type="transmembrane region" description="Helical" evidence="9">
    <location>
        <begin position="64"/>
        <end position="82"/>
    </location>
</feature>
<feature type="transmembrane region" description="Helical" evidence="9">
    <location>
        <begin position="25"/>
        <end position="44"/>
    </location>
</feature>
<keyword evidence="4 9" id="KW-0997">Cell inner membrane</keyword>
<keyword evidence="3" id="KW-1003">Cell membrane</keyword>
<evidence type="ECO:0000256" key="5">
    <source>
        <dbReference type="ARBA" id="ARBA00022692"/>
    </source>
</evidence>